<name>A0A9D1H798_9FIRM</name>
<evidence type="ECO:0000313" key="2">
    <source>
        <dbReference type="Proteomes" id="UP000824160"/>
    </source>
</evidence>
<dbReference type="EMBL" id="DVLW01000201">
    <property type="protein sequence ID" value="HIT94983.1"/>
    <property type="molecule type" value="Genomic_DNA"/>
</dbReference>
<comment type="caution">
    <text evidence="1">The sequence shown here is derived from an EMBL/GenBank/DDBJ whole genome shotgun (WGS) entry which is preliminary data.</text>
</comment>
<dbReference type="Proteomes" id="UP000824160">
    <property type="component" value="Unassembled WGS sequence"/>
</dbReference>
<reference evidence="1" key="1">
    <citation type="submission" date="2020-10" db="EMBL/GenBank/DDBJ databases">
        <authorList>
            <person name="Gilroy R."/>
        </authorList>
    </citation>
    <scope>NUCLEOTIDE SEQUENCE</scope>
    <source>
        <strain evidence="1">ChiBcec7-5410</strain>
    </source>
</reference>
<gene>
    <name evidence="1" type="ORF">IAC43_07330</name>
</gene>
<proteinExistence type="predicted"/>
<sequence length="62" mass="7109">MKEVSGKGTFVVRIQYTQNNSWQGSITWTEKNQTEHFRSALEMMQLMDNALGEKTCAQKISP</sequence>
<evidence type="ECO:0000313" key="1">
    <source>
        <dbReference type="EMBL" id="HIT94983.1"/>
    </source>
</evidence>
<accession>A0A9D1H798</accession>
<organism evidence="1 2">
    <name type="scientific">Candidatus Faecivivens stercoripullorum</name>
    <dbReference type="NCBI Taxonomy" id="2840805"/>
    <lineage>
        <taxon>Bacteria</taxon>
        <taxon>Bacillati</taxon>
        <taxon>Bacillota</taxon>
        <taxon>Clostridia</taxon>
        <taxon>Eubacteriales</taxon>
        <taxon>Oscillospiraceae</taxon>
        <taxon>Oscillospiraceae incertae sedis</taxon>
        <taxon>Candidatus Faecivivens</taxon>
    </lineage>
</organism>
<dbReference type="AlphaFoldDB" id="A0A9D1H798"/>
<protein>
    <submittedName>
        <fullName evidence="1">Uncharacterized protein</fullName>
    </submittedName>
</protein>
<reference evidence="1" key="2">
    <citation type="journal article" date="2021" name="PeerJ">
        <title>Extensive microbial diversity within the chicken gut microbiome revealed by metagenomics and culture.</title>
        <authorList>
            <person name="Gilroy R."/>
            <person name="Ravi A."/>
            <person name="Getino M."/>
            <person name="Pursley I."/>
            <person name="Horton D.L."/>
            <person name="Alikhan N.F."/>
            <person name="Baker D."/>
            <person name="Gharbi K."/>
            <person name="Hall N."/>
            <person name="Watson M."/>
            <person name="Adriaenssens E.M."/>
            <person name="Foster-Nyarko E."/>
            <person name="Jarju S."/>
            <person name="Secka A."/>
            <person name="Antonio M."/>
            <person name="Oren A."/>
            <person name="Chaudhuri R.R."/>
            <person name="La Ragione R."/>
            <person name="Hildebrand F."/>
            <person name="Pallen M.J."/>
        </authorList>
    </citation>
    <scope>NUCLEOTIDE SEQUENCE</scope>
    <source>
        <strain evidence="1">ChiBcec7-5410</strain>
    </source>
</reference>